<protein>
    <submittedName>
        <fullName evidence="2">Uncharacterized protein</fullName>
    </submittedName>
</protein>
<sequence>MPIELRRSFQITTGVLGLALSMLCYWLIRDGAAPMQGGAALSLSIMFIAAVPGFQRLLVLFLPLLLVKLFPRLDRS</sequence>
<gene>
    <name evidence="2" type="ORF">H8K43_15285</name>
</gene>
<organism evidence="2 3">
    <name type="scientific">Undibacterium curvum</name>
    <dbReference type="NCBI Taxonomy" id="2762294"/>
    <lineage>
        <taxon>Bacteria</taxon>
        <taxon>Pseudomonadati</taxon>
        <taxon>Pseudomonadota</taxon>
        <taxon>Betaproteobacteria</taxon>
        <taxon>Burkholderiales</taxon>
        <taxon>Oxalobacteraceae</taxon>
        <taxon>Undibacterium</taxon>
    </lineage>
</organism>
<feature type="transmembrane region" description="Helical" evidence="1">
    <location>
        <begin position="40"/>
        <end position="67"/>
    </location>
</feature>
<comment type="caution">
    <text evidence="2">The sequence shown here is derived from an EMBL/GenBank/DDBJ whole genome shotgun (WGS) entry which is preliminary data.</text>
</comment>
<evidence type="ECO:0000313" key="2">
    <source>
        <dbReference type="EMBL" id="MBC3933041.1"/>
    </source>
</evidence>
<accession>A0ABR7A830</accession>
<reference evidence="2 3" key="1">
    <citation type="submission" date="2020-08" db="EMBL/GenBank/DDBJ databases">
        <title>Novel species isolated from subtropical streams in China.</title>
        <authorList>
            <person name="Lu H."/>
        </authorList>
    </citation>
    <scope>NUCLEOTIDE SEQUENCE [LARGE SCALE GENOMIC DNA]</scope>
    <source>
        <strain evidence="2 3">CY22W</strain>
    </source>
</reference>
<keyword evidence="3" id="KW-1185">Reference proteome</keyword>
<keyword evidence="1" id="KW-0812">Transmembrane</keyword>
<feature type="transmembrane region" description="Helical" evidence="1">
    <location>
        <begin position="9"/>
        <end position="28"/>
    </location>
</feature>
<keyword evidence="1" id="KW-1133">Transmembrane helix</keyword>
<keyword evidence="1" id="KW-0472">Membrane</keyword>
<dbReference type="Proteomes" id="UP000654304">
    <property type="component" value="Unassembled WGS sequence"/>
</dbReference>
<name>A0ABR7A830_9BURK</name>
<dbReference type="EMBL" id="JACOGD010000008">
    <property type="protein sequence ID" value="MBC3933041.1"/>
    <property type="molecule type" value="Genomic_DNA"/>
</dbReference>
<evidence type="ECO:0000256" key="1">
    <source>
        <dbReference type="SAM" id="Phobius"/>
    </source>
</evidence>
<proteinExistence type="predicted"/>
<dbReference type="RefSeq" id="WP_186904634.1">
    <property type="nucleotide sequence ID" value="NZ_JACOGD010000008.1"/>
</dbReference>
<evidence type="ECO:0000313" key="3">
    <source>
        <dbReference type="Proteomes" id="UP000654304"/>
    </source>
</evidence>